<accession>A0AAV0ZIL8</accession>
<keyword evidence="4" id="KW-1185">Reference proteome</keyword>
<keyword evidence="1" id="KW-0433">Leucine-rich repeat</keyword>
<dbReference type="PANTHER" id="PTHR11017">
    <property type="entry name" value="LEUCINE-RICH REPEAT-CONTAINING PROTEIN"/>
    <property type="match status" value="1"/>
</dbReference>
<evidence type="ECO:0000256" key="1">
    <source>
        <dbReference type="ARBA" id="ARBA00022614"/>
    </source>
</evidence>
<protein>
    <submittedName>
        <fullName evidence="3">Uncharacterized protein</fullName>
    </submittedName>
</protein>
<dbReference type="InterPro" id="IPR044974">
    <property type="entry name" value="Disease_R_plants"/>
</dbReference>
<dbReference type="InterPro" id="IPR032675">
    <property type="entry name" value="LRR_dom_sf"/>
</dbReference>
<dbReference type="AlphaFoldDB" id="A0AAV0ZIL8"/>
<evidence type="ECO:0000313" key="3">
    <source>
        <dbReference type="EMBL" id="CAI8597766.1"/>
    </source>
</evidence>
<dbReference type="EMBL" id="OX451737">
    <property type="protein sequence ID" value="CAI8597766.1"/>
    <property type="molecule type" value="Genomic_DNA"/>
</dbReference>
<dbReference type="Proteomes" id="UP001157006">
    <property type="component" value="Chromosome 2"/>
</dbReference>
<dbReference type="Gene3D" id="3.80.10.10">
    <property type="entry name" value="Ribonuclease Inhibitor"/>
    <property type="match status" value="1"/>
</dbReference>
<name>A0AAV0ZIL8_VICFA</name>
<reference evidence="3 4" key="1">
    <citation type="submission" date="2023-01" db="EMBL/GenBank/DDBJ databases">
        <authorList>
            <person name="Kreplak J."/>
        </authorList>
    </citation>
    <scope>NUCLEOTIDE SEQUENCE [LARGE SCALE GENOMIC DNA]</scope>
</reference>
<evidence type="ECO:0000256" key="2">
    <source>
        <dbReference type="ARBA" id="ARBA00022737"/>
    </source>
</evidence>
<gene>
    <name evidence="3" type="ORF">VFH_II096520</name>
</gene>
<proteinExistence type="predicted"/>
<sequence length="194" mass="22734">MKWGERLLNKNPPKTQEEEVDCLEILQGTDVVEVIDIDISEIGDLYLSSDSFKSMTNLKYLYITNNVDMVDESDEVYIVHLHEGLEWLSDKLRHLYRDSFPLKSLPSTFCAEWLVQLSMHHSKLKKLWDGVQRLDNLVVISLDVSKDLIEIPNLYTYGKCFYYDIYEHTKKVDNVVQNFVMEGVLLSDHVFMTY</sequence>
<dbReference type="PANTHER" id="PTHR11017:SF243">
    <property type="entry name" value="ADP-RIBOSYL CYCLASE_CYCLIC ADP-RIBOSE HYDROLASE"/>
    <property type="match status" value="1"/>
</dbReference>
<keyword evidence="2" id="KW-0677">Repeat</keyword>
<dbReference type="Pfam" id="PF07725">
    <property type="entry name" value="LRR_3"/>
    <property type="match status" value="1"/>
</dbReference>
<dbReference type="InterPro" id="IPR011713">
    <property type="entry name" value="Leu-rich_rpt_3"/>
</dbReference>
<dbReference type="SUPFAM" id="SSF52058">
    <property type="entry name" value="L domain-like"/>
    <property type="match status" value="1"/>
</dbReference>
<dbReference type="GO" id="GO:0006952">
    <property type="term" value="P:defense response"/>
    <property type="evidence" value="ECO:0007669"/>
    <property type="project" value="InterPro"/>
</dbReference>
<organism evidence="3 4">
    <name type="scientific">Vicia faba</name>
    <name type="common">Broad bean</name>
    <name type="synonym">Faba vulgaris</name>
    <dbReference type="NCBI Taxonomy" id="3906"/>
    <lineage>
        <taxon>Eukaryota</taxon>
        <taxon>Viridiplantae</taxon>
        <taxon>Streptophyta</taxon>
        <taxon>Embryophyta</taxon>
        <taxon>Tracheophyta</taxon>
        <taxon>Spermatophyta</taxon>
        <taxon>Magnoliopsida</taxon>
        <taxon>eudicotyledons</taxon>
        <taxon>Gunneridae</taxon>
        <taxon>Pentapetalae</taxon>
        <taxon>rosids</taxon>
        <taxon>fabids</taxon>
        <taxon>Fabales</taxon>
        <taxon>Fabaceae</taxon>
        <taxon>Papilionoideae</taxon>
        <taxon>50 kb inversion clade</taxon>
        <taxon>NPAAA clade</taxon>
        <taxon>Hologalegina</taxon>
        <taxon>IRL clade</taxon>
        <taxon>Fabeae</taxon>
        <taxon>Vicia</taxon>
    </lineage>
</organism>
<evidence type="ECO:0000313" key="4">
    <source>
        <dbReference type="Proteomes" id="UP001157006"/>
    </source>
</evidence>